<organism evidence="3 4">
    <name type="scientific">Gossypium barbadense</name>
    <name type="common">Sea Island cotton</name>
    <name type="synonym">Hibiscus barbadensis</name>
    <dbReference type="NCBI Taxonomy" id="3634"/>
    <lineage>
        <taxon>Eukaryota</taxon>
        <taxon>Viridiplantae</taxon>
        <taxon>Streptophyta</taxon>
        <taxon>Embryophyta</taxon>
        <taxon>Tracheophyta</taxon>
        <taxon>Spermatophyta</taxon>
        <taxon>Magnoliopsida</taxon>
        <taxon>eudicotyledons</taxon>
        <taxon>Gunneridae</taxon>
        <taxon>Pentapetalae</taxon>
        <taxon>rosids</taxon>
        <taxon>malvids</taxon>
        <taxon>Malvales</taxon>
        <taxon>Malvaceae</taxon>
        <taxon>Malvoideae</taxon>
        <taxon>Gossypium</taxon>
    </lineage>
</organism>
<proteinExistence type="predicted"/>
<protein>
    <recommendedName>
        <fullName evidence="5">RNase H type-1 domain-containing protein</fullName>
    </recommendedName>
</protein>
<sequence length="112" mass="13298">MGWVLLRALSLTRFLYWRPARFCMQHPFLLWKLRQACEHYVGLQHIILEGDFLTVLKKVWSTLSDRSAISPVIADAKDCLANFHSCWEDRRCLGLAFAIFLVWCTWPFYLFK</sequence>
<dbReference type="Proteomes" id="UP000239757">
    <property type="component" value="Unassembled WGS sequence"/>
</dbReference>
<name>A0A2P5X338_GOSBA</name>
<keyword evidence="1" id="KW-1133">Transmembrane helix</keyword>
<keyword evidence="1" id="KW-0472">Membrane</keyword>
<feature type="transmembrane region" description="Helical" evidence="1">
    <location>
        <begin position="92"/>
        <end position="111"/>
    </location>
</feature>
<feature type="signal peptide" evidence="2">
    <location>
        <begin position="1"/>
        <end position="17"/>
    </location>
</feature>
<evidence type="ECO:0000313" key="3">
    <source>
        <dbReference type="EMBL" id="PPR97739.1"/>
    </source>
</evidence>
<dbReference type="AlphaFoldDB" id="A0A2P5X338"/>
<evidence type="ECO:0008006" key="5">
    <source>
        <dbReference type="Google" id="ProtNLM"/>
    </source>
</evidence>
<keyword evidence="2" id="KW-0732">Signal</keyword>
<evidence type="ECO:0000313" key="4">
    <source>
        <dbReference type="Proteomes" id="UP000239757"/>
    </source>
</evidence>
<keyword evidence="1" id="KW-0812">Transmembrane</keyword>
<evidence type="ECO:0000256" key="1">
    <source>
        <dbReference type="SAM" id="Phobius"/>
    </source>
</evidence>
<accession>A0A2P5X338</accession>
<dbReference type="EMBL" id="KZ665812">
    <property type="protein sequence ID" value="PPR97739.1"/>
    <property type="molecule type" value="Genomic_DNA"/>
</dbReference>
<dbReference type="OrthoDB" id="1001475at2759"/>
<feature type="chain" id="PRO_5015132346" description="RNase H type-1 domain-containing protein" evidence="2">
    <location>
        <begin position="18"/>
        <end position="112"/>
    </location>
</feature>
<reference evidence="3 4" key="1">
    <citation type="submission" date="2015-01" db="EMBL/GenBank/DDBJ databases">
        <title>Genome of allotetraploid Gossypium barbadense reveals genomic plasticity and fiber elongation in cotton evolution.</title>
        <authorList>
            <person name="Chen X."/>
            <person name="Liu X."/>
            <person name="Zhao B."/>
            <person name="Zheng H."/>
            <person name="Hu Y."/>
            <person name="Lu G."/>
            <person name="Yang C."/>
            <person name="Chen J."/>
            <person name="Shan C."/>
            <person name="Zhang L."/>
            <person name="Zhou Y."/>
            <person name="Wang L."/>
            <person name="Guo W."/>
            <person name="Bai Y."/>
            <person name="Ruan J."/>
            <person name="Shangguan X."/>
            <person name="Mao Y."/>
            <person name="Jiang J."/>
            <person name="Zhu Y."/>
            <person name="Lei J."/>
            <person name="Kang H."/>
            <person name="Chen S."/>
            <person name="He X."/>
            <person name="Wang R."/>
            <person name="Wang Y."/>
            <person name="Chen J."/>
            <person name="Wang L."/>
            <person name="Yu S."/>
            <person name="Wang B."/>
            <person name="Wei J."/>
            <person name="Song S."/>
            <person name="Lu X."/>
            <person name="Gao Z."/>
            <person name="Gu W."/>
            <person name="Deng X."/>
            <person name="Ma D."/>
            <person name="Wang S."/>
            <person name="Liang W."/>
            <person name="Fang L."/>
            <person name="Cai C."/>
            <person name="Zhu X."/>
            <person name="Zhou B."/>
            <person name="Zhang Y."/>
            <person name="Chen Z."/>
            <person name="Xu S."/>
            <person name="Zhu R."/>
            <person name="Wang S."/>
            <person name="Zhang T."/>
            <person name="Zhao G."/>
        </authorList>
    </citation>
    <scope>NUCLEOTIDE SEQUENCE [LARGE SCALE GENOMIC DNA]</scope>
    <source>
        <strain evidence="4">cv. Xinhai21</strain>
        <tissue evidence="3">Leaf</tissue>
    </source>
</reference>
<gene>
    <name evidence="3" type="ORF">GOBAR_AA22945</name>
</gene>
<evidence type="ECO:0000256" key="2">
    <source>
        <dbReference type="SAM" id="SignalP"/>
    </source>
</evidence>